<dbReference type="InterPro" id="IPR022880">
    <property type="entry name" value="DNApol_IV"/>
</dbReference>
<dbReference type="Pfam" id="PF11799">
    <property type="entry name" value="IMS_C"/>
    <property type="match status" value="1"/>
</dbReference>
<dbReference type="GO" id="GO:0009432">
    <property type="term" value="P:SOS response"/>
    <property type="evidence" value="ECO:0007669"/>
    <property type="project" value="TreeGrafter"/>
</dbReference>
<feature type="active site" evidence="17">
    <location>
        <position position="139"/>
    </location>
</feature>
<comment type="subunit">
    <text evidence="3 17">Monomer.</text>
</comment>
<evidence type="ECO:0000256" key="10">
    <source>
        <dbReference type="ARBA" id="ARBA00022763"/>
    </source>
</evidence>
<dbReference type="FunFam" id="3.30.1490.100:FF:000004">
    <property type="entry name" value="DNA polymerase IV"/>
    <property type="match status" value="1"/>
</dbReference>
<evidence type="ECO:0000259" key="18">
    <source>
        <dbReference type="PROSITE" id="PS50173"/>
    </source>
</evidence>
<feature type="binding site" evidence="17">
    <location>
        <position position="138"/>
    </location>
    <ligand>
        <name>Mg(2+)</name>
        <dbReference type="ChEBI" id="CHEBI:18420"/>
    </ligand>
</feature>
<keyword evidence="20" id="KW-1185">Reference proteome</keyword>
<reference evidence="19 20" key="1">
    <citation type="submission" date="2018-07" db="EMBL/GenBank/DDBJ databases">
        <title>Genomic Encyclopedia of Type Strains, Phase IV (KMG-IV): sequencing the most valuable type-strain genomes for metagenomic binning, comparative biology and taxonomic classification.</title>
        <authorList>
            <person name="Goeker M."/>
        </authorList>
    </citation>
    <scope>NUCLEOTIDE SEQUENCE [LARGE SCALE GENOMIC DNA]</scope>
    <source>
        <strain evidence="19 20">DSM 14364</strain>
    </source>
</reference>
<dbReference type="NCBIfam" id="NF002751">
    <property type="entry name" value="PRK02794.1"/>
    <property type="match status" value="1"/>
</dbReference>
<keyword evidence="11 17" id="KW-0460">Magnesium</keyword>
<dbReference type="CDD" id="cd03586">
    <property type="entry name" value="PolY_Pol_IV_kappa"/>
    <property type="match status" value="1"/>
</dbReference>
<dbReference type="HAMAP" id="MF_01113">
    <property type="entry name" value="DNApol_IV"/>
    <property type="match status" value="1"/>
</dbReference>
<dbReference type="SUPFAM" id="SSF56672">
    <property type="entry name" value="DNA/RNA polymerases"/>
    <property type="match status" value="1"/>
</dbReference>
<evidence type="ECO:0000256" key="17">
    <source>
        <dbReference type="HAMAP-Rule" id="MF_01113"/>
    </source>
</evidence>
<dbReference type="Pfam" id="PF11798">
    <property type="entry name" value="IMS_HHH"/>
    <property type="match status" value="1"/>
</dbReference>
<dbReference type="Gene3D" id="3.30.1490.100">
    <property type="entry name" value="DNA polymerase, Y-family, little finger domain"/>
    <property type="match status" value="1"/>
</dbReference>
<keyword evidence="6 17" id="KW-0808">Transferase</keyword>
<dbReference type="GO" id="GO:0042276">
    <property type="term" value="P:error-prone translesion synthesis"/>
    <property type="evidence" value="ECO:0007669"/>
    <property type="project" value="TreeGrafter"/>
</dbReference>
<dbReference type="PANTHER" id="PTHR11076:SF33">
    <property type="entry name" value="DNA POLYMERASE KAPPA"/>
    <property type="match status" value="1"/>
</dbReference>
<dbReference type="InterPro" id="IPR017961">
    <property type="entry name" value="DNA_pol_Y-fam_little_finger"/>
</dbReference>
<dbReference type="GO" id="GO:0006281">
    <property type="term" value="P:DNA repair"/>
    <property type="evidence" value="ECO:0007669"/>
    <property type="project" value="UniProtKB-UniRule"/>
</dbReference>
<dbReference type="GO" id="GO:0006261">
    <property type="term" value="P:DNA-templated DNA replication"/>
    <property type="evidence" value="ECO:0007669"/>
    <property type="project" value="UniProtKB-UniRule"/>
</dbReference>
<dbReference type="RefSeq" id="WP_114769652.1">
    <property type="nucleotide sequence ID" value="NZ_QQBB01000003.1"/>
</dbReference>
<keyword evidence="10 17" id="KW-0227">DNA damage</keyword>
<dbReference type="InterPro" id="IPR036775">
    <property type="entry name" value="DNA_pol_Y-fam_lit_finger_sf"/>
</dbReference>
<dbReference type="GO" id="GO:0003887">
    <property type="term" value="F:DNA-directed DNA polymerase activity"/>
    <property type="evidence" value="ECO:0007669"/>
    <property type="project" value="UniProtKB-UniRule"/>
</dbReference>
<dbReference type="GO" id="GO:0000287">
    <property type="term" value="F:magnesium ion binding"/>
    <property type="evidence" value="ECO:0007669"/>
    <property type="project" value="UniProtKB-UniRule"/>
</dbReference>
<evidence type="ECO:0000256" key="5">
    <source>
        <dbReference type="ARBA" id="ARBA00022490"/>
    </source>
</evidence>
<dbReference type="InterPro" id="IPR024728">
    <property type="entry name" value="PolY_HhH_motif"/>
</dbReference>
<keyword evidence="5 17" id="KW-0963">Cytoplasm</keyword>
<evidence type="ECO:0000256" key="8">
    <source>
        <dbReference type="ARBA" id="ARBA00022705"/>
    </source>
</evidence>
<dbReference type="GO" id="GO:0003684">
    <property type="term" value="F:damaged DNA binding"/>
    <property type="evidence" value="ECO:0007669"/>
    <property type="project" value="InterPro"/>
</dbReference>
<evidence type="ECO:0000256" key="13">
    <source>
        <dbReference type="ARBA" id="ARBA00023125"/>
    </source>
</evidence>
<gene>
    <name evidence="17" type="primary">dinB</name>
    <name evidence="19" type="ORF">DES45_103187</name>
</gene>
<evidence type="ECO:0000313" key="20">
    <source>
        <dbReference type="Proteomes" id="UP000254925"/>
    </source>
</evidence>
<dbReference type="Gene3D" id="1.10.150.20">
    <property type="entry name" value="5' to 3' exonuclease, C-terminal subdomain"/>
    <property type="match status" value="1"/>
</dbReference>
<evidence type="ECO:0000256" key="15">
    <source>
        <dbReference type="ARBA" id="ARBA00025589"/>
    </source>
</evidence>
<dbReference type="PROSITE" id="PS50173">
    <property type="entry name" value="UMUC"/>
    <property type="match status" value="1"/>
</dbReference>
<feature type="binding site" evidence="17">
    <location>
        <position position="45"/>
    </location>
    <ligand>
        <name>Mg(2+)</name>
        <dbReference type="ChEBI" id="CHEBI:18420"/>
    </ligand>
</feature>
<dbReference type="InterPro" id="IPR043502">
    <property type="entry name" value="DNA/RNA_pol_sf"/>
</dbReference>
<evidence type="ECO:0000256" key="9">
    <source>
        <dbReference type="ARBA" id="ARBA00022723"/>
    </source>
</evidence>
<evidence type="ECO:0000256" key="4">
    <source>
        <dbReference type="ARBA" id="ARBA00022457"/>
    </source>
</evidence>
<dbReference type="InterPro" id="IPR001126">
    <property type="entry name" value="UmuC"/>
</dbReference>
<dbReference type="Proteomes" id="UP000254925">
    <property type="component" value="Unassembled WGS sequence"/>
</dbReference>
<keyword evidence="8 17" id="KW-0235">DNA replication</keyword>
<evidence type="ECO:0000313" key="19">
    <source>
        <dbReference type="EMBL" id="RDI59931.1"/>
    </source>
</evidence>
<evidence type="ECO:0000256" key="3">
    <source>
        <dbReference type="ARBA" id="ARBA00011245"/>
    </source>
</evidence>
<evidence type="ECO:0000256" key="16">
    <source>
        <dbReference type="ARBA" id="ARBA00049244"/>
    </source>
</evidence>
<organism evidence="19 20">
    <name type="scientific">Microvirga subterranea</name>
    <dbReference type="NCBI Taxonomy" id="186651"/>
    <lineage>
        <taxon>Bacteria</taxon>
        <taxon>Pseudomonadati</taxon>
        <taxon>Pseudomonadota</taxon>
        <taxon>Alphaproteobacteria</taxon>
        <taxon>Hyphomicrobiales</taxon>
        <taxon>Methylobacteriaceae</taxon>
        <taxon>Microvirga</taxon>
    </lineage>
</organism>
<feature type="domain" description="UmuC" evidence="18">
    <location>
        <begin position="41"/>
        <end position="221"/>
    </location>
</feature>
<dbReference type="Pfam" id="PF00817">
    <property type="entry name" value="IMS"/>
    <property type="match status" value="1"/>
</dbReference>
<dbReference type="Gene3D" id="3.30.70.270">
    <property type="match status" value="1"/>
</dbReference>
<keyword evidence="4 17" id="KW-0515">Mutator protein</keyword>
<comment type="similarity">
    <text evidence="2 17">Belongs to the DNA polymerase type-Y family.</text>
</comment>
<proteinExistence type="inferred from homology"/>
<evidence type="ECO:0000256" key="1">
    <source>
        <dbReference type="ARBA" id="ARBA00004496"/>
    </source>
</evidence>
<dbReference type="EC" id="2.7.7.7" evidence="17"/>
<dbReference type="SUPFAM" id="SSF100879">
    <property type="entry name" value="Lesion bypass DNA polymerase (Y-family), little finger domain"/>
    <property type="match status" value="1"/>
</dbReference>
<comment type="cofactor">
    <cofactor evidence="17">
        <name>Mg(2+)</name>
        <dbReference type="ChEBI" id="CHEBI:18420"/>
    </cofactor>
    <text evidence="17">Binds 2 magnesium ions per subunit.</text>
</comment>
<dbReference type="NCBIfam" id="NF002677">
    <property type="entry name" value="PRK02406.1"/>
    <property type="match status" value="1"/>
</dbReference>
<protein>
    <recommendedName>
        <fullName evidence="17">DNA polymerase IV</fullName>
        <shortName evidence="17">Pol IV</shortName>
        <ecNumber evidence="17">2.7.7.7</ecNumber>
    </recommendedName>
</protein>
<comment type="function">
    <text evidence="15 17">Poorly processive, error-prone DNA polymerase involved in untargeted mutagenesis. Copies undamaged DNA at stalled replication forks, which arise in vivo from mismatched or misaligned primer ends. These misaligned primers can be extended by PolIV. Exhibits no 3'-5' exonuclease (proofreading) activity. May be involved in translesional synthesis, in conjunction with the beta clamp from PolIII.</text>
</comment>
<dbReference type="EMBL" id="QQBB01000003">
    <property type="protein sequence ID" value="RDI59931.1"/>
    <property type="molecule type" value="Genomic_DNA"/>
</dbReference>
<evidence type="ECO:0000256" key="2">
    <source>
        <dbReference type="ARBA" id="ARBA00010945"/>
    </source>
</evidence>
<keyword evidence="14 17" id="KW-0234">DNA repair</keyword>
<name>A0A370HPQ1_9HYPH</name>
<dbReference type="OrthoDB" id="9808813at2"/>
<comment type="subcellular location">
    <subcellularLocation>
        <location evidence="1 17">Cytoplasm</location>
    </subcellularLocation>
</comment>
<feature type="site" description="Substrate discrimination" evidence="17">
    <location>
        <position position="50"/>
    </location>
</feature>
<evidence type="ECO:0000256" key="6">
    <source>
        <dbReference type="ARBA" id="ARBA00022679"/>
    </source>
</evidence>
<keyword evidence="13 17" id="KW-0238">DNA-binding</keyword>
<dbReference type="GO" id="GO:0005829">
    <property type="term" value="C:cytosol"/>
    <property type="evidence" value="ECO:0007669"/>
    <property type="project" value="TreeGrafter"/>
</dbReference>
<dbReference type="InterPro" id="IPR050116">
    <property type="entry name" value="DNA_polymerase-Y"/>
</dbReference>
<comment type="caution">
    <text evidence="19">The sequence shown here is derived from an EMBL/GenBank/DDBJ whole genome shotgun (WGS) entry which is preliminary data.</text>
</comment>
<dbReference type="AlphaFoldDB" id="A0A370HPQ1"/>
<accession>A0A370HPQ1</accession>
<evidence type="ECO:0000256" key="11">
    <source>
        <dbReference type="ARBA" id="ARBA00022842"/>
    </source>
</evidence>
<dbReference type="InterPro" id="IPR043128">
    <property type="entry name" value="Rev_trsase/Diguanyl_cyclase"/>
</dbReference>
<dbReference type="FunFam" id="3.40.1170.60:FF:000001">
    <property type="entry name" value="DNA polymerase IV"/>
    <property type="match status" value="1"/>
</dbReference>
<evidence type="ECO:0000256" key="14">
    <source>
        <dbReference type="ARBA" id="ARBA00023204"/>
    </source>
</evidence>
<evidence type="ECO:0000256" key="7">
    <source>
        <dbReference type="ARBA" id="ARBA00022695"/>
    </source>
</evidence>
<evidence type="ECO:0000256" key="12">
    <source>
        <dbReference type="ARBA" id="ARBA00022932"/>
    </source>
</evidence>
<keyword evidence="9 17" id="KW-0479">Metal-binding</keyword>
<dbReference type="Gene3D" id="3.40.1170.60">
    <property type="match status" value="1"/>
</dbReference>
<keyword evidence="12 17" id="KW-0239">DNA-directed DNA polymerase</keyword>
<comment type="catalytic activity">
    <reaction evidence="16 17">
        <text>DNA(n) + a 2'-deoxyribonucleoside 5'-triphosphate = DNA(n+1) + diphosphate</text>
        <dbReference type="Rhea" id="RHEA:22508"/>
        <dbReference type="Rhea" id="RHEA-COMP:17339"/>
        <dbReference type="Rhea" id="RHEA-COMP:17340"/>
        <dbReference type="ChEBI" id="CHEBI:33019"/>
        <dbReference type="ChEBI" id="CHEBI:61560"/>
        <dbReference type="ChEBI" id="CHEBI:173112"/>
        <dbReference type="EC" id="2.7.7.7"/>
    </reaction>
</comment>
<sequence>MSVAPFCRDCLTFAGTVLAQRCAACGSPRLLRHPERDSLSIAHVDCDAFFAAVEKRDDPSLADRPVIIGGGKRGVVSTACYVARTYGVRSAMPMFKALKACPHAVVIKPNIEKYRVAGREVRQLMLELTPLVEPVSIDEAFLDLSGTERLHHGSPAVTLARFAHRVETEIGISISVGLAPNKFLAKIASDLQKPRGFSIIGRAEAPDFLADKPVSIIPGIGASAQARLAKAGVTLISHLRHVPLKVLFEALGRDSQRLSRLAWGEDSRPVTPERETKSISAETTFETDLQAFDDLEPILWRLSEKVSKRLKTAGLAGQSVTLKLKDREFRLLTRTRSGLPPTQLAARLFEPARHLLKAACDGTSYRLIGIGAADLCDAAEADRGDLADQTVVRQAHMEAAIDKIRDKFGTAALQKGIVLRKPQR</sequence>
<keyword evidence="7 17" id="KW-0548">Nucleotidyltransferase</keyword>
<dbReference type="PANTHER" id="PTHR11076">
    <property type="entry name" value="DNA REPAIR POLYMERASE UMUC / TRANSFERASE FAMILY MEMBER"/>
    <property type="match status" value="1"/>
</dbReference>